<feature type="transmembrane region" description="Helical" evidence="1">
    <location>
        <begin position="121"/>
        <end position="141"/>
    </location>
</feature>
<sequence>MAPTISSEQLTAGTVITPQDANIEGALQTLVSFAGIDMSRELAVIVLAACVFAFGVMVACVLKLNGKTHWSKVGVASVVMFFLSSPAWSFTLSGDWGSSPMPVLDQILAYADGAAPLSKKMFALGIVMMMGTLSWPIFNALRTILMKFVRSKDPTNPGGGTPAPS</sequence>
<comment type="caution">
    <text evidence="2">The sequence shown here is derived from an EMBL/GenBank/DDBJ whole genome shotgun (WGS) entry which is preliminary data.</text>
</comment>
<reference evidence="2 3" key="1">
    <citation type="submission" date="2020-06" db="EMBL/GenBank/DDBJ databases">
        <title>Sulfitobacter algicola sp. nov., isolated from green algae.</title>
        <authorList>
            <person name="Wang C."/>
        </authorList>
    </citation>
    <scope>NUCLEOTIDE SEQUENCE [LARGE SCALE GENOMIC DNA]</scope>
    <source>
        <strain evidence="2 3">1151</strain>
    </source>
</reference>
<evidence type="ECO:0000313" key="2">
    <source>
        <dbReference type="EMBL" id="NSX54503.1"/>
    </source>
</evidence>
<feature type="transmembrane region" description="Helical" evidence="1">
    <location>
        <begin position="42"/>
        <end position="62"/>
    </location>
</feature>
<name>A0ABX2IWM8_9RHOB</name>
<dbReference type="Proteomes" id="UP000777935">
    <property type="component" value="Unassembled WGS sequence"/>
</dbReference>
<protein>
    <submittedName>
        <fullName evidence="2">Uncharacterized protein</fullName>
    </submittedName>
</protein>
<dbReference type="RefSeq" id="WP_174136600.1">
    <property type="nucleotide sequence ID" value="NZ_JABUFE010000003.1"/>
</dbReference>
<gene>
    <name evidence="2" type="ORF">HRQ87_06770</name>
</gene>
<keyword evidence="1" id="KW-1133">Transmembrane helix</keyword>
<evidence type="ECO:0000313" key="3">
    <source>
        <dbReference type="Proteomes" id="UP000777935"/>
    </source>
</evidence>
<dbReference type="EMBL" id="JABUFE010000003">
    <property type="protein sequence ID" value="NSX54503.1"/>
    <property type="molecule type" value="Genomic_DNA"/>
</dbReference>
<evidence type="ECO:0000256" key="1">
    <source>
        <dbReference type="SAM" id="Phobius"/>
    </source>
</evidence>
<organism evidence="2 3">
    <name type="scientific">Parasulfitobacter algicola</name>
    <dbReference type="NCBI Taxonomy" id="2614809"/>
    <lineage>
        <taxon>Bacteria</taxon>
        <taxon>Pseudomonadati</taxon>
        <taxon>Pseudomonadota</taxon>
        <taxon>Alphaproteobacteria</taxon>
        <taxon>Rhodobacterales</taxon>
        <taxon>Roseobacteraceae</taxon>
        <taxon>Parasulfitobacter</taxon>
    </lineage>
</organism>
<feature type="transmembrane region" description="Helical" evidence="1">
    <location>
        <begin position="74"/>
        <end position="92"/>
    </location>
</feature>
<keyword evidence="3" id="KW-1185">Reference proteome</keyword>
<accession>A0ABX2IWM8</accession>
<keyword evidence="1" id="KW-0472">Membrane</keyword>
<proteinExistence type="predicted"/>
<keyword evidence="1" id="KW-0812">Transmembrane</keyword>